<dbReference type="GO" id="GO:0005829">
    <property type="term" value="C:cytosol"/>
    <property type="evidence" value="ECO:0007669"/>
    <property type="project" value="TreeGrafter"/>
</dbReference>
<dbReference type="InterPro" id="IPR004007">
    <property type="entry name" value="DhaL_dom"/>
</dbReference>
<dbReference type="Pfam" id="PF02734">
    <property type="entry name" value="Dak2"/>
    <property type="match status" value="1"/>
</dbReference>
<feature type="domain" description="DhaL" evidence="3">
    <location>
        <begin position="7"/>
        <end position="202"/>
    </location>
</feature>
<organism evidence="4 5">
    <name type="scientific">Rhizobium azibense</name>
    <dbReference type="NCBI Taxonomy" id="1136135"/>
    <lineage>
        <taxon>Bacteria</taxon>
        <taxon>Pseudomonadati</taxon>
        <taxon>Pseudomonadota</taxon>
        <taxon>Alphaproteobacteria</taxon>
        <taxon>Hyphomicrobiales</taxon>
        <taxon>Rhizobiaceae</taxon>
        <taxon>Rhizobium/Agrobacterium group</taxon>
        <taxon>Rhizobium</taxon>
    </lineage>
</organism>
<protein>
    <submittedName>
        <fullName evidence="4">Dihydroxyacetone kinase-like protein</fullName>
    </submittedName>
</protein>
<proteinExistence type="predicted"/>
<evidence type="ECO:0000256" key="1">
    <source>
        <dbReference type="ARBA" id="ARBA00022679"/>
    </source>
</evidence>
<evidence type="ECO:0000313" key="4">
    <source>
        <dbReference type="EMBL" id="TCU21242.1"/>
    </source>
</evidence>
<comment type="caution">
    <text evidence="4">The sequence shown here is derived from an EMBL/GenBank/DDBJ whole genome shotgun (WGS) entry which is preliminary data.</text>
</comment>
<evidence type="ECO:0000259" key="3">
    <source>
        <dbReference type="PROSITE" id="PS51480"/>
    </source>
</evidence>
<dbReference type="PANTHER" id="PTHR28629:SF4">
    <property type="entry name" value="TRIOKINASE_FMN CYCLASE"/>
    <property type="match status" value="1"/>
</dbReference>
<dbReference type="InterPro" id="IPR036117">
    <property type="entry name" value="DhaL_dom_sf"/>
</dbReference>
<reference evidence="4 5" key="1">
    <citation type="submission" date="2019-03" db="EMBL/GenBank/DDBJ databases">
        <title>Genomic Encyclopedia of Type Strains, Phase IV (KMG-V): Genome sequencing to study the core and pangenomes of soil and plant-associated prokaryotes.</title>
        <authorList>
            <person name="Whitman W."/>
        </authorList>
    </citation>
    <scope>NUCLEOTIDE SEQUENCE [LARGE SCALE GENOMIC DNA]</scope>
    <source>
        <strain evidence="4 5">Gr42</strain>
    </source>
</reference>
<dbReference type="EMBL" id="SMBJ01000011">
    <property type="protein sequence ID" value="TCU21242.1"/>
    <property type="molecule type" value="Genomic_DNA"/>
</dbReference>
<keyword evidence="2 4" id="KW-0418">Kinase</keyword>
<sequence length="222" mass="23673">MTYFISDDLSLLLQRAADSMTILEAPLNAADRELGDGDTGTMLTRLLRALAGVDIRGISLSEALNTLAFTASASTGSSLGTLISAALFATAQRTKSLTDPLPASDTATLLRSARDAMLELGGSRLNDKTIIDSVDAVAHSIDGLDNWSEITVAAVEAAEAVILQFRGRPCRVGRARIWPEKSRNLDDPGMVAFAALLKAIALADRHGQRNSMPKNCLSEEFR</sequence>
<dbReference type="Gene3D" id="1.25.40.340">
    <property type="match status" value="1"/>
</dbReference>
<dbReference type="GO" id="GO:0004371">
    <property type="term" value="F:glycerone kinase activity"/>
    <property type="evidence" value="ECO:0007669"/>
    <property type="project" value="InterPro"/>
</dbReference>
<dbReference type="SUPFAM" id="SSF101473">
    <property type="entry name" value="DhaL-like"/>
    <property type="match status" value="1"/>
</dbReference>
<keyword evidence="1" id="KW-0808">Transferase</keyword>
<dbReference type="PROSITE" id="PS51480">
    <property type="entry name" value="DHAL"/>
    <property type="match status" value="1"/>
</dbReference>
<dbReference type="InterPro" id="IPR050861">
    <property type="entry name" value="Dihydroxyacetone_Kinase"/>
</dbReference>
<dbReference type="PANTHER" id="PTHR28629">
    <property type="entry name" value="TRIOKINASE/FMN CYCLASE"/>
    <property type="match status" value="1"/>
</dbReference>
<dbReference type="Proteomes" id="UP000295547">
    <property type="component" value="Unassembled WGS sequence"/>
</dbReference>
<dbReference type="GO" id="GO:0019563">
    <property type="term" value="P:glycerol catabolic process"/>
    <property type="evidence" value="ECO:0007669"/>
    <property type="project" value="TreeGrafter"/>
</dbReference>
<dbReference type="OrthoDB" id="9800291at2"/>
<evidence type="ECO:0000256" key="2">
    <source>
        <dbReference type="ARBA" id="ARBA00022777"/>
    </source>
</evidence>
<dbReference type="AlphaFoldDB" id="A0A4R3QMM7"/>
<accession>A0A4R3QMM7</accession>
<gene>
    <name evidence="4" type="ORF">EV130_11199</name>
</gene>
<evidence type="ECO:0000313" key="5">
    <source>
        <dbReference type="Proteomes" id="UP000295547"/>
    </source>
</evidence>
<keyword evidence="5" id="KW-1185">Reference proteome</keyword>
<dbReference type="RefSeq" id="WP_132661998.1">
    <property type="nucleotide sequence ID" value="NZ_SMBJ01000011.1"/>
</dbReference>
<name>A0A4R3QMM7_9HYPH</name>
<dbReference type="SMART" id="SM01120">
    <property type="entry name" value="Dak2"/>
    <property type="match status" value="1"/>
</dbReference>